<gene>
    <name evidence="1" type="ORF">HPBE_LOCUS1727</name>
</gene>
<evidence type="ECO:0000313" key="2">
    <source>
        <dbReference type="Proteomes" id="UP000050761"/>
    </source>
</evidence>
<keyword evidence="2" id="KW-1185">Reference proteome</keyword>
<evidence type="ECO:0000313" key="1">
    <source>
        <dbReference type="EMBL" id="VDO20958.1"/>
    </source>
</evidence>
<dbReference type="EMBL" id="UZAH01002094">
    <property type="protein sequence ID" value="VDO20958.1"/>
    <property type="molecule type" value="Genomic_DNA"/>
</dbReference>
<organism evidence="2 3">
    <name type="scientific">Heligmosomoides polygyrus</name>
    <name type="common">Parasitic roundworm</name>
    <dbReference type="NCBI Taxonomy" id="6339"/>
    <lineage>
        <taxon>Eukaryota</taxon>
        <taxon>Metazoa</taxon>
        <taxon>Ecdysozoa</taxon>
        <taxon>Nematoda</taxon>
        <taxon>Chromadorea</taxon>
        <taxon>Rhabditida</taxon>
        <taxon>Rhabditina</taxon>
        <taxon>Rhabditomorpha</taxon>
        <taxon>Strongyloidea</taxon>
        <taxon>Heligmosomidae</taxon>
        <taxon>Heligmosomoides</taxon>
    </lineage>
</organism>
<accession>A0A3P7WTD7</accession>
<protein>
    <submittedName>
        <fullName evidence="3">AraC family transcriptional regulator</fullName>
    </submittedName>
</protein>
<reference evidence="3" key="2">
    <citation type="submission" date="2019-09" db="UniProtKB">
        <authorList>
            <consortium name="WormBaseParasite"/>
        </authorList>
    </citation>
    <scope>IDENTIFICATION</scope>
</reference>
<evidence type="ECO:0000313" key="3">
    <source>
        <dbReference type="WBParaSite" id="HPBE_0000172601-mRNA-1"/>
    </source>
</evidence>
<name>A0A183F6D4_HELPZ</name>
<dbReference type="WBParaSite" id="HPBE_0000172601-mRNA-1">
    <property type="protein sequence ID" value="HPBE_0000172601-mRNA-1"/>
    <property type="gene ID" value="HPBE_0000172601"/>
</dbReference>
<proteinExistence type="predicted"/>
<accession>A0A183F6D4</accession>
<reference evidence="1 2" key="1">
    <citation type="submission" date="2018-11" db="EMBL/GenBank/DDBJ databases">
        <authorList>
            <consortium name="Pathogen Informatics"/>
        </authorList>
    </citation>
    <scope>NUCLEOTIDE SEQUENCE [LARGE SCALE GENOMIC DNA]</scope>
</reference>
<dbReference type="Proteomes" id="UP000050761">
    <property type="component" value="Unassembled WGS sequence"/>
</dbReference>
<sequence length="112" mass="12537">MNIHEHMQNLLVLSRQSQQLARLPSTSYRADGQISDAYWLNGEYADVCPLAPTGDSALSATATCPLAFLPAIFHLFVRSLRHRHPVLRLGVPVRRISIWRSGCFAGFTFTLL</sequence>
<dbReference type="AlphaFoldDB" id="A0A183F6D4"/>
<dbReference type="OrthoDB" id="5958958at2759"/>